<protein>
    <submittedName>
        <fullName evidence="1">Uncharacterized protein</fullName>
    </submittedName>
</protein>
<dbReference type="AlphaFoldDB" id="A0A413E2K2"/>
<accession>A0A413E2K2</accession>
<evidence type="ECO:0000313" key="2">
    <source>
        <dbReference type="Proteomes" id="UP000284777"/>
    </source>
</evidence>
<name>A0A413E2K2_BACSE</name>
<organism evidence="1 2">
    <name type="scientific">Bacteroides stercoris</name>
    <dbReference type="NCBI Taxonomy" id="46506"/>
    <lineage>
        <taxon>Bacteria</taxon>
        <taxon>Pseudomonadati</taxon>
        <taxon>Bacteroidota</taxon>
        <taxon>Bacteroidia</taxon>
        <taxon>Bacteroidales</taxon>
        <taxon>Bacteroidaceae</taxon>
        <taxon>Bacteroides</taxon>
    </lineage>
</organism>
<reference evidence="1 2" key="1">
    <citation type="submission" date="2018-08" db="EMBL/GenBank/DDBJ databases">
        <title>A genome reference for cultivated species of the human gut microbiota.</title>
        <authorList>
            <person name="Zou Y."/>
            <person name="Xue W."/>
            <person name="Luo G."/>
        </authorList>
    </citation>
    <scope>NUCLEOTIDE SEQUENCE [LARGE SCALE GENOMIC DNA]</scope>
    <source>
        <strain evidence="1 2">AF05-4</strain>
    </source>
</reference>
<sequence length="88" mass="10324">MVRLVPHFGTAPTTVWYSSYHAWVQFIPRFGTSPATGWYAPYQPGYSFRFPLYFLFSRRLIVIIRYLCIRIGCGSANREMPYQHQAVL</sequence>
<comment type="caution">
    <text evidence="1">The sequence shown here is derived from an EMBL/GenBank/DDBJ whole genome shotgun (WGS) entry which is preliminary data.</text>
</comment>
<proteinExistence type="predicted"/>
<dbReference type="EMBL" id="QSBD01000009">
    <property type="protein sequence ID" value="RGW97521.1"/>
    <property type="molecule type" value="Genomic_DNA"/>
</dbReference>
<evidence type="ECO:0000313" key="1">
    <source>
        <dbReference type="EMBL" id="RGW97521.1"/>
    </source>
</evidence>
<dbReference type="Proteomes" id="UP000284777">
    <property type="component" value="Unassembled WGS sequence"/>
</dbReference>
<gene>
    <name evidence="1" type="ORF">DWV41_07580</name>
</gene>